<dbReference type="AlphaFoldDB" id="Q72AJ2"/>
<dbReference type="Proteomes" id="UP000002194">
    <property type="component" value="Chromosome"/>
</dbReference>
<dbReference type="PaxDb" id="882-DVU_2000"/>
<reference evidence="1 2" key="1">
    <citation type="journal article" date="2004" name="Nat. Biotechnol.">
        <title>The genome sequence of the anaerobic, sulfate-reducing bacterium Desulfovibrio vulgaris Hildenborough.</title>
        <authorList>
            <person name="Heidelberg J.F."/>
            <person name="Seshadri R."/>
            <person name="Haveman S.A."/>
            <person name="Hemme C.L."/>
            <person name="Paulsen I.T."/>
            <person name="Kolonay J.F."/>
            <person name="Eisen J.A."/>
            <person name="Ward N."/>
            <person name="Methe B."/>
            <person name="Brinkac L.M."/>
            <person name="Daugherty S.C."/>
            <person name="Deboy R.T."/>
            <person name="Dodson R.J."/>
            <person name="Durkin A.S."/>
            <person name="Madupu R."/>
            <person name="Nelson W.C."/>
            <person name="Sullivan S.A."/>
            <person name="Fouts D."/>
            <person name="Haft D.H."/>
            <person name="Selengut J."/>
            <person name="Peterson J.D."/>
            <person name="Davidsen T.M."/>
            <person name="Zafar N."/>
            <person name="Zhou L."/>
            <person name="Radune D."/>
            <person name="Dimitrov G."/>
            <person name="Hance M."/>
            <person name="Tran K."/>
            <person name="Khouri H."/>
            <person name="Gill J."/>
            <person name="Utterback T.R."/>
            <person name="Feldblyum T.V."/>
            <person name="Wall J.D."/>
            <person name="Voordouw G."/>
            <person name="Fraser C.M."/>
        </authorList>
    </citation>
    <scope>NUCLEOTIDE SEQUENCE [LARGE SCALE GENOMIC DNA]</scope>
    <source>
        <strain evidence="2">ATCC 29579 / DSM 644 / NCIMB 8303 / VKM B-1760 / Hildenborough</strain>
    </source>
</reference>
<dbReference type="EnsemblBacteria" id="AAS96476">
    <property type="protein sequence ID" value="AAS96476"/>
    <property type="gene ID" value="DVU_2000"/>
</dbReference>
<accession>Q72AJ2</accession>
<evidence type="ECO:0000313" key="2">
    <source>
        <dbReference type="Proteomes" id="UP000002194"/>
    </source>
</evidence>
<dbReference type="EMBL" id="AE017285">
    <property type="protein sequence ID" value="AAS96476.1"/>
    <property type="molecule type" value="Genomic_DNA"/>
</dbReference>
<organism evidence="1 2">
    <name type="scientific">Nitratidesulfovibrio vulgaris (strain ATCC 29579 / DSM 644 / CCUG 34227 / NCIMB 8303 / VKM B-1760 / Hildenborough)</name>
    <name type="common">Desulfovibrio vulgaris</name>
    <dbReference type="NCBI Taxonomy" id="882"/>
    <lineage>
        <taxon>Bacteria</taxon>
        <taxon>Pseudomonadati</taxon>
        <taxon>Thermodesulfobacteriota</taxon>
        <taxon>Desulfovibrionia</taxon>
        <taxon>Desulfovibrionales</taxon>
        <taxon>Desulfovibrionaceae</taxon>
        <taxon>Nitratidesulfovibrio</taxon>
    </lineage>
</organism>
<sequence>MRIYYLKLQSYCIKVEICDGSGKLGKSMD</sequence>
<gene>
    <name evidence="1" type="ordered locus">DVU_2000</name>
</gene>
<dbReference type="HOGENOM" id="CLU_3409152_0_0_7"/>
<protein>
    <submittedName>
        <fullName evidence="1">Uncharacterized protein</fullName>
    </submittedName>
</protein>
<evidence type="ECO:0000313" key="1">
    <source>
        <dbReference type="EMBL" id="AAS96476.1"/>
    </source>
</evidence>
<dbReference type="KEGG" id="dvu:DVU_2000"/>
<name>Q72AJ2_NITV2</name>
<proteinExistence type="predicted"/>
<keyword evidence="2" id="KW-1185">Reference proteome</keyword>